<feature type="region of interest" description="Disordered" evidence="1">
    <location>
        <begin position="54"/>
        <end position="113"/>
    </location>
</feature>
<organism evidence="3 4">
    <name type="scientific">Aspergillus tanneri</name>
    <dbReference type="NCBI Taxonomy" id="1220188"/>
    <lineage>
        <taxon>Eukaryota</taxon>
        <taxon>Fungi</taxon>
        <taxon>Dikarya</taxon>
        <taxon>Ascomycota</taxon>
        <taxon>Pezizomycotina</taxon>
        <taxon>Eurotiomycetes</taxon>
        <taxon>Eurotiomycetidae</taxon>
        <taxon>Eurotiales</taxon>
        <taxon>Aspergillaceae</taxon>
        <taxon>Aspergillus</taxon>
        <taxon>Aspergillus subgen. Circumdati</taxon>
    </lineage>
</organism>
<comment type="caution">
    <text evidence="3">The sequence shown here is derived from an EMBL/GenBank/DDBJ whole genome shotgun (WGS) entry which is preliminary data.</text>
</comment>
<feature type="transmembrane region" description="Helical" evidence="2">
    <location>
        <begin position="122"/>
        <end position="141"/>
    </location>
</feature>
<gene>
    <name evidence="3" type="ORF">EYZ11_006994</name>
</gene>
<keyword evidence="4" id="KW-1185">Reference proteome</keyword>
<keyword evidence="2" id="KW-1133">Transmembrane helix</keyword>
<feature type="compositionally biased region" description="Low complexity" evidence="1">
    <location>
        <begin position="61"/>
        <end position="89"/>
    </location>
</feature>
<keyword evidence="2" id="KW-0472">Membrane</keyword>
<dbReference type="Proteomes" id="UP000308092">
    <property type="component" value="Unassembled WGS sequence"/>
</dbReference>
<dbReference type="VEuPathDB" id="FungiDB:EYZ11_006994"/>
<name>A0A4V3UP38_9EURO</name>
<protein>
    <submittedName>
        <fullName evidence="3">Uncharacterized protein</fullName>
    </submittedName>
</protein>
<evidence type="ECO:0000313" key="4">
    <source>
        <dbReference type="Proteomes" id="UP000308092"/>
    </source>
</evidence>
<sequence>MSVLSGTGKWDVARGKGAIPMKMLFTGDDEYGISHFIVGEDFNLSSSIVEAASTTPDLHDLPTSTTTTSNPTAVPTGSGSGSNTDSDTTFPSNRSTFPSETGQGDVPLSGGGAGGAGGTGSIIGPSVFVALVGATFVLMILL</sequence>
<evidence type="ECO:0000256" key="1">
    <source>
        <dbReference type="SAM" id="MobiDB-lite"/>
    </source>
</evidence>
<accession>A0A4V3UP38</accession>
<evidence type="ECO:0000313" key="3">
    <source>
        <dbReference type="EMBL" id="THC93534.1"/>
    </source>
</evidence>
<feature type="compositionally biased region" description="Polar residues" evidence="1">
    <location>
        <begin position="90"/>
        <end position="102"/>
    </location>
</feature>
<reference evidence="3 4" key="1">
    <citation type="submission" date="2019-03" db="EMBL/GenBank/DDBJ databases">
        <title>The genome sequence of a newly discovered highly antifungal drug resistant Aspergillus species, Aspergillus tanneri NIH 1004.</title>
        <authorList>
            <person name="Mounaud S."/>
            <person name="Singh I."/>
            <person name="Joardar V."/>
            <person name="Pakala S."/>
            <person name="Pakala S."/>
            <person name="Venepally P."/>
            <person name="Hoover J."/>
            <person name="Nierman W."/>
            <person name="Chung J."/>
            <person name="Losada L."/>
        </authorList>
    </citation>
    <scope>NUCLEOTIDE SEQUENCE [LARGE SCALE GENOMIC DNA]</scope>
    <source>
        <strain evidence="3 4">NIH1004</strain>
    </source>
</reference>
<evidence type="ECO:0000256" key="2">
    <source>
        <dbReference type="SAM" id="Phobius"/>
    </source>
</evidence>
<dbReference type="AlphaFoldDB" id="A0A4V3UP38"/>
<dbReference type="EMBL" id="SOSA01000259">
    <property type="protein sequence ID" value="THC93534.1"/>
    <property type="molecule type" value="Genomic_DNA"/>
</dbReference>
<keyword evidence="2" id="KW-0812">Transmembrane</keyword>
<proteinExistence type="predicted"/>